<keyword evidence="10" id="KW-1185">Reference proteome</keyword>
<dbReference type="EMBL" id="FOLO01000001">
    <property type="protein sequence ID" value="SFB83782.1"/>
    <property type="molecule type" value="Genomic_DNA"/>
</dbReference>
<dbReference type="HAMAP" id="MF_01114">
    <property type="entry name" value="RecX"/>
    <property type="match status" value="1"/>
</dbReference>
<dbReference type="PANTHER" id="PTHR33602">
    <property type="entry name" value="REGULATORY PROTEIN RECX FAMILY PROTEIN"/>
    <property type="match status" value="1"/>
</dbReference>
<evidence type="ECO:0000259" key="7">
    <source>
        <dbReference type="Pfam" id="PF21981"/>
    </source>
</evidence>
<dbReference type="Pfam" id="PF02631">
    <property type="entry name" value="RecX_HTH2"/>
    <property type="match status" value="1"/>
</dbReference>
<feature type="domain" description="RecX first three-helical" evidence="8">
    <location>
        <begin position="10"/>
        <end position="48"/>
    </location>
</feature>
<dbReference type="OrthoDB" id="7066780at2"/>
<dbReference type="AlphaFoldDB" id="A0A1I1EB00"/>
<dbReference type="InterPro" id="IPR053925">
    <property type="entry name" value="RecX_HTH_3rd"/>
</dbReference>
<feature type="domain" description="RecX second three-helical" evidence="6">
    <location>
        <begin position="55"/>
        <end position="90"/>
    </location>
</feature>
<feature type="domain" description="RecX third three-helical" evidence="7">
    <location>
        <begin position="100"/>
        <end position="147"/>
    </location>
</feature>
<dbReference type="GO" id="GO:0006282">
    <property type="term" value="P:regulation of DNA repair"/>
    <property type="evidence" value="ECO:0007669"/>
    <property type="project" value="UniProtKB-UniRule"/>
</dbReference>
<evidence type="ECO:0000259" key="8">
    <source>
        <dbReference type="Pfam" id="PF21982"/>
    </source>
</evidence>
<dbReference type="GO" id="GO:0005737">
    <property type="term" value="C:cytoplasm"/>
    <property type="evidence" value="ECO:0007669"/>
    <property type="project" value="UniProtKB-SubCell"/>
</dbReference>
<dbReference type="PANTHER" id="PTHR33602:SF1">
    <property type="entry name" value="REGULATORY PROTEIN RECX FAMILY PROTEIN"/>
    <property type="match status" value="1"/>
</dbReference>
<dbReference type="Gene3D" id="1.10.10.10">
    <property type="entry name" value="Winged helix-like DNA-binding domain superfamily/Winged helix DNA-binding domain"/>
    <property type="match status" value="3"/>
</dbReference>
<dbReference type="Pfam" id="PF21982">
    <property type="entry name" value="RecX_HTH1"/>
    <property type="match status" value="1"/>
</dbReference>
<reference evidence="9 10" key="1">
    <citation type="submission" date="2016-10" db="EMBL/GenBank/DDBJ databases">
        <authorList>
            <person name="de Groot N.N."/>
        </authorList>
    </citation>
    <scope>NUCLEOTIDE SEQUENCE [LARGE SCALE GENOMIC DNA]</scope>
    <source>
        <strain evidence="9 10">DSM 6059</strain>
    </source>
</reference>
<dbReference type="Proteomes" id="UP000198862">
    <property type="component" value="Unassembled WGS sequence"/>
</dbReference>
<dbReference type="Pfam" id="PF21981">
    <property type="entry name" value="RecX_HTH3"/>
    <property type="match status" value="1"/>
</dbReference>
<sequence>MDDQVKQKLKNYVLWLLSRQEYSRRDLMLKLQKKEASPEYIETLLDWCESLNYINETRYCEGFIRRHLAKGHGFARIKSEASAKGIDKTLLSFQIDEMEIDWYEMARAAYNKKFSALTATPDYKQKAKIVRYLMYRGFNYEQIEFAISPSDE</sequence>
<dbReference type="STRING" id="1123010.SAMN02745724_00289"/>
<dbReference type="InterPro" id="IPR053926">
    <property type="entry name" value="RecX_HTH_1st"/>
</dbReference>
<evidence type="ECO:0000259" key="6">
    <source>
        <dbReference type="Pfam" id="PF02631"/>
    </source>
</evidence>
<organism evidence="9 10">
    <name type="scientific">Pseudoalteromonas denitrificans DSM 6059</name>
    <dbReference type="NCBI Taxonomy" id="1123010"/>
    <lineage>
        <taxon>Bacteria</taxon>
        <taxon>Pseudomonadati</taxon>
        <taxon>Pseudomonadota</taxon>
        <taxon>Gammaproteobacteria</taxon>
        <taxon>Alteromonadales</taxon>
        <taxon>Pseudoalteromonadaceae</taxon>
        <taxon>Pseudoalteromonas</taxon>
    </lineage>
</organism>
<dbReference type="InterPro" id="IPR053924">
    <property type="entry name" value="RecX_HTH_2nd"/>
</dbReference>
<dbReference type="RefSeq" id="WP_091979098.1">
    <property type="nucleotide sequence ID" value="NZ_FOLO01000001.1"/>
</dbReference>
<proteinExistence type="inferred from homology"/>
<evidence type="ECO:0000256" key="5">
    <source>
        <dbReference type="HAMAP-Rule" id="MF_01114"/>
    </source>
</evidence>
<dbReference type="InterPro" id="IPR003783">
    <property type="entry name" value="Regulatory_RecX"/>
</dbReference>
<dbReference type="InterPro" id="IPR036388">
    <property type="entry name" value="WH-like_DNA-bd_sf"/>
</dbReference>
<evidence type="ECO:0000313" key="9">
    <source>
        <dbReference type="EMBL" id="SFB83782.1"/>
    </source>
</evidence>
<name>A0A1I1EB00_9GAMM</name>
<comment type="function">
    <text evidence="5">Modulates RecA activity.</text>
</comment>
<evidence type="ECO:0000313" key="10">
    <source>
        <dbReference type="Proteomes" id="UP000198862"/>
    </source>
</evidence>
<evidence type="ECO:0000256" key="4">
    <source>
        <dbReference type="ARBA" id="ARBA00022490"/>
    </source>
</evidence>
<keyword evidence="4 5" id="KW-0963">Cytoplasm</keyword>
<comment type="similarity">
    <text evidence="2 5">Belongs to the RecX family.</text>
</comment>
<evidence type="ECO:0000256" key="1">
    <source>
        <dbReference type="ARBA" id="ARBA00004496"/>
    </source>
</evidence>
<accession>A0A1I1EB00</accession>
<gene>
    <name evidence="5" type="primary">recX</name>
    <name evidence="9" type="ORF">SAMN02745724_00289</name>
</gene>
<evidence type="ECO:0000256" key="2">
    <source>
        <dbReference type="ARBA" id="ARBA00009695"/>
    </source>
</evidence>
<evidence type="ECO:0000256" key="3">
    <source>
        <dbReference type="ARBA" id="ARBA00018111"/>
    </source>
</evidence>
<comment type="subcellular location">
    <subcellularLocation>
        <location evidence="1 5">Cytoplasm</location>
    </subcellularLocation>
</comment>
<protein>
    <recommendedName>
        <fullName evidence="3 5">Regulatory protein RecX</fullName>
    </recommendedName>
</protein>